<dbReference type="InterPro" id="IPR000192">
    <property type="entry name" value="Aminotrans_V_dom"/>
</dbReference>
<dbReference type="Proteomes" id="UP000672602">
    <property type="component" value="Unassembled WGS sequence"/>
</dbReference>
<organism evidence="4 5">
    <name type="scientific">Marivibrio halodurans</name>
    <dbReference type="NCBI Taxonomy" id="2039722"/>
    <lineage>
        <taxon>Bacteria</taxon>
        <taxon>Pseudomonadati</taxon>
        <taxon>Pseudomonadota</taxon>
        <taxon>Alphaproteobacteria</taxon>
        <taxon>Rhodospirillales</taxon>
        <taxon>Rhodospirillaceae</taxon>
        <taxon>Marivibrio</taxon>
    </lineage>
</organism>
<proteinExistence type="predicted"/>
<comment type="caution">
    <text evidence="4">The sequence shown here is derived from an EMBL/GenBank/DDBJ whole genome shotgun (WGS) entry which is preliminary data.</text>
</comment>
<protein>
    <submittedName>
        <fullName evidence="4">Aminotransferase class V-fold PLP-dependent enzyme</fullName>
    </submittedName>
</protein>
<dbReference type="InterPro" id="IPR015421">
    <property type="entry name" value="PyrdxlP-dep_Trfase_major"/>
</dbReference>
<keyword evidence="1" id="KW-0663">Pyridoxal phosphate</keyword>
<dbReference type="Gene3D" id="3.40.640.10">
    <property type="entry name" value="Type I PLP-dependent aspartate aminotransferase-like (Major domain)"/>
    <property type="match status" value="1"/>
</dbReference>
<feature type="compositionally biased region" description="Basic and acidic residues" evidence="2">
    <location>
        <begin position="1"/>
        <end position="10"/>
    </location>
</feature>
<dbReference type="AlphaFoldDB" id="A0A8J7V1N3"/>
<keyword evidence="4" id="KW-0032">Aminotransferase</keyword>
<reference evidence="4" key="1">
    <citation type="submission" date="2021-04" db="EMBL/GenBank/DDBJ databases">
        <authorList>
            <person name="Zhang D.-C."/>
        </authorList>
    </citation>
    <scope>NUCLEOTIDE SEQUENCE</scope>
    <source>
        <strain evidence="4">CGMCC 1.15697</strain>
    </source>
</reference>
<dbReference type="Gene3D" id="3.90.1150.10">
    <property type="entry name" value="Aspartate Aminotransferase, domain 1"/>
    <property type="match status" value="1"/>
</dbReference>
<evidence type="ECO:0000313" key="4">
    <source>
        <dbReference type="EMBL" id="MBP5856286.1"/>
    </source>
</evidence>
<dbReference type="GO" id="GO:0008483">
    <property type="term" value="F:transaminase activity"/>
    <property type="evidence" value="ECO:0007669"/>
    <property type="project" value="UniProtKB-KW"/>
</dbReference>
<dbReference type="InterPro" id="IPR015424">
    <property type="entry name" value="PyrdxlP-dep_Trfase"/>
</dbReference>
<feature type="region of interest" description="Disordered" evidence="2">
    <location>
        <begin position="1"/>
        <end position="24"/>
    </location>
</feature>
<gene>
    <name evidence="4" type="ORF">KAJ83_04650</name>
</gene>
<dbReference type="RefSeq" id="WP_210680876.1">
    <property type="nucleotide sequence ID" value="NZ_JAGMWN010000002.1"/>
</dbReference>
<evidence type="ECO:0000259" key="3">
    <source>
        <dbReference type="Pfam" id="PF00266"/>
    </source>
</evidence>
<dbReference type="PANTHER" id="PTHR43092">
    <property type="entry name" value="L-CYSTEINE DESULFHYDRASE"/>
    <property type="match status" value="1"/>
</dbReference>
<name>A0A8J7V1N3_9PROT</name>
<accession>A0A8J7V1N3</accession>
<dbReference type="EMBL" id="JAGMWN010000002">
    <property type="protein sequence ID" value="MBP5856286.1"/>
    <property type="molecule type" value="Genomic_DNA"/>
</dbReference>
<dbReference type="InterPro" id="IPR015422">
    <property type="entry name" value="PyrdxlP-dep_Trfase_small"/>
</dbReference>
<dbReference type="Pfam" id="PF00266">
    <property type="entry name" value="Aminotran_5"/>
    <property type="match status" value="1"/>
</dbReference>
<keyword evidence="4" id="KW-0808">Transferase</keyword>
<dbReference type="SUPFAM" id="SSF53383">
    <property type="entry name" value="PLP-dependent transferases"/>
    <property type="match status" value="1"/>
</dbReference>
<keyword evidence="5" id="KW-1185">Reference proteome</keyword>
<sequence>MPSVKFDETVKSAPGRPAAGNRGRAPVGAAARDLFALEPQATYLNHGAFGALALPVAEAQDEWRRHVERHPARFLRRELSGLLRRTADRVGEYVGARGEDIVFLDNASTAMNAVLRSFVLMPGDEVVTTSHCYGAVMRTLEFVCDRADSRLITAPLPFPMSDPEEAVEAVSRALSARTRLLVIDHATSKTALVLPIEEIVAEARDRGIAVLVDGAHGPGMLPLSIEALGADYYAANAHKWLGAPRGSAFLWAAPERQPFLRPTTISHFIADGFTPAFDWPGTKDFTPVLSIPAALDFRARWGEAAIAEYCGDLIRSAASQVARDLGTVRGGPDSMTGFMAAVALPPTSGGAKKPQAERLRARLLDEHDIEVDIQPVDGRLWLRLCAYLYNEPRDYERLVEALHKVL</sequence>
<dbReference type="PANTHER" id="PTHR43092:SF2">
    <property type="entry name" value="HERCYNYLCYSTEINE SULFOXIDE LYASE"/>
    <property type="match status" value="1"/>
</dbReference>
<evidence type="ECO:0000256" key="1">
    <source>
        <dbReference type="ARBA" id="ARBA00022898"/>
    </source>
</evidence>
<evidence type="ECO:0000256" key="2">
    <source>
        <dbReference type="SAM" id="MobiDB-lite"/>
    </source>
</evidence>
<evidence type="ECO:0000313" key="5">
    <source>
        <dbReference type="Proteomes" id="UP000672602"/>
    </source>
</evidence>
<feature type="domain" description="Aminotransferase class V" evidence="3">
    <location>
        <begin position="80"/>
        <end position="320"/>
    </location>
</feature>